<dbReference type="PANTHER" id="PTHR33096:SF1">
    <property type="entry name" value="CXC1-LIKE CYSTEINE CLUSTER ASSOCIATED WITH KDZ TRANSPOSASES DOMAIN-CONTAINING PROTEIN"/>
    <property type="match status" value="1"/>
</dbReference>
<dbReference type="VEuPathDB" id="FungiDB:PSTT_01358"/>
<dbReference type="Proteomes" id="UP000238274">
    <property type="component" value="Unassembled WGS sequence"/>
</dbReference>
<name>A0A2S4V6M0_9BASI</name>
<evidence type="ECO:0000256" key="1">
    <source>
        <dbReference type="SAM" id="Coils"/>
    </source>
</evidence>
<dbReference type="AlphaFoldDB" id="A0A2S4V6M0"/>
<dbReference type="EMBL" id="PKSM01000174">
    <property type="protein sequence ID" value="POW05179.1"/>
    <property type="molecule type" value="Genomic_DNA"/>
</dbReference>
<organism evidence="2 3">
    <name type="scientific">Puccinia striiformis</name>
    <dbReference type="NCBI Taxonomy" id="27350"/>
    <lineage>
        <taxon>Eukaryota</taxon>
        <taxon>Fungi</taxon>
        <taxon>Dikarya</taxon>
        <taxon>Basidiomycota</taxon>
        <taxon>Pucciniomycotina</taxon>
        <taxon>Pucciniomycetes</taxon>
        <taxon>Pucciniales</taxon>
        <taxon>Pucciniaceae</taxon>
        <taxon>Puccinia</taxon>
    </lineage>
</organism>
<evidence type="ECO:0000313" key="2">
    <source>
        <dbReference type="EMBL" id="POW05179.1"/>
    </source>
</evidence>
<evidence type="ECO:0008006" key="4">
    <source>
        <dbReference type="Google" id="ProtNLM"/>
    </source>
</evidence>
<keyword evidence="1" id="KW-0175">Coiled coil</keyword>
<reference evidence="2 3" key="1">
    <citation type="submission" date="2017-12" db="EMBL/GenBank/DDBJ databases">
        <title>Gene loss provides genomic basis for host adaptation in cereal stripe rust fungi.</title>
        <authorList>
            <person name="Xia C."/>
        </authorList>
    </citation>
    <scope>NUCLEOTIDE SEQUENCE [LARGE SCALE GENOMIC DNA]</scope>
    <source>
        <strain evidence="2 3">93TX-2</strain>
    </source>
</reference>
<feature type="coiled-coil region" evidence="1">
    <location>
        <begin position="283"/>
        <end position="310"/>
    </location>
</feature>
<reference evidence="3" key="2">
    <citation type="journal article" date="2018" name="BMC Genomics">
        <title>Genomic insights into host adaptation between the wheat stripe rust pathogen (Puccinia striiformis f. sp. tritici) and the barley stripe rust pathogen (Puccinia striiformis f. sp. hordei).</title>
        <authorList>
            <person name="Xia C."/>
            <person name="Wang M."/>
            <person name="Yin C."/>
            <person name="Cornejo O.E."/>
            <person name="Hulbert S.H."/>
            <person name="Chen X."/>
        </authorList>
    </citation>
    <scope>NUCLEOTIDE SEQUENCE [LARGE SCALE GENOMIC DNA]</scope>
    <source>
        <strain evidence="3">93TX-2</strain>
    </source>
</reference>
<gene>
    <name evidence="2" type="ORF">PSHT_10897</name>
</gene>
<reference evidence="3" key="3">
    <citation type="journal article" date="2018" name="Mol. Plant Microbe Interact.">
        <title>Genome sequence resources for the wheat stripe rust pathogen (Puccinia striiformis f. sp. tritici) and the barley stripe rust pathogen (Puccinia striiformis f. sp. hordei).</title>
        <authorList>
            <person name="Xia C."/>
            <person name="Wang M."/>
            <person name="Yin C."/>
            <person name="Cornejo O.E."/>
            <person name="Hulbert S.H."/>
            <person name="Chen X."/>
        </authorList>
    </citation>
    <scope>NUCLEOTIDE SEQUENCE [LARGE SCALE GENOMIC DNA]</scope>
    <source>
        <strain evidence="3">93TX-2</strain>
    </source>
</reference>
<dbReference type="PANTHER" id="PTHR33096">
    <property type="entry name" value="CXC2 DOMAIN-CONTAINING PROTEIN"/>
    <property type="match status" value="1"/>
</dbReference>
<evidence type="ECO:0000313" key="3">
    <source>
        <dbReference type="Proteomes" id="UP000238274"/>
    </source>
</evidence>
<feature type="non-terminal residue" evidence="2">
    <location>
        <position position="571"/>
    </location>
</feature>
<keyword evidence="3" id="KW-1185">Reference proteome</keyword>
<proteinExistence type="predicted"/>
<comment type="caution">
    <text evidence="2">The sequence shown here is derived from an EMBL/GenBank/DDBJ whole genome shotgun (WGS) entry which is preliminary data.</text>
</comment>
<accession>A0A2S4V6M0</accession>
<dbReference type="OrthoDB" id="10519594at2759"/>
<protein>
    <recommendedName>
        <fullName evidence="4">CxC1-like cysteine cluster associated with KDZ transposases domain-containing protein</fullName>
    </recommendedName>
</protein>
<dbReference type="VEuPathDB" id="FungiDB:PSTT_06574"/>
<dbReference type="VEuPathDB" id="FungiDB:PSHT_10897"/>
<sequence length="571" mass="66346">MARINVENPVANRARHTTSRPALTMGKIRMKIPVDDKEDDSDDKCGEWVTLVEEEPDIIDIMVSESNERHKLLTKNWTWVNWNKKFNTRCNCPTRVKTSRMIDLPNTAFEWNSVAAHPMQFGFFDVVTWQAHPLFPRLRFHFHYSSFTTAGGKTAMWTHFHLQSPLLNTLSLDLAGSMLRIVNMCVNPLWMCRKFNMAVQRRRVTQSELKALLEQRNPHSRNGRNYSRVFFKQQWAAQRAFQADHTDVEEARMRKMVAIYERENVIDLMWAQLQNPRIFRATESEVRDLINAIEAESEALKEDITNLLGEDLPDGDELFVQAVHLRAERQPVLDTKTGPRLGTKLEEKIFKAQNDRKPAVMKMITEYNVQYSEYKSTRLGCSVQCLWMMRFGTTDYFTIPMHPGQSMPTYVKVLLIQEEFELIAQELVRAMSWAIGYHDQLTQSIAYLRERVSLMKRGVDEVPRDHFGEINLFNVSCRDKAKLIRMELEDRLSSHNEIIQGWSDDFLWLWGHCQPLANPDFLATWRDAIKNLPPDKYSISGDPVNDNDDNWEDEILVAVAEDGEDADVVAS</sequence>